<protein>
    <submittedName>
        <fullName evidence="4">Uncharacterized protein isoform X3</fullName>
    </submittedName>
</protein>
<accession>A0ABM4V6P2</accession>
<feature type="region of interest" description="Disordered" evidence="1">
    <location>
        <begin position="1"/>
        <end position="36"/>
    </location>
</feature>
<feature type="compositionally biased region" description="Basic and acidic residues" evidence="1">
    <location>
        <begin position="13"/>
        <end position="26"/>
    </location>
</feature>
<organism evidence="3 4">
    <name type="scientific">Coffea arabica</name>
    <name type="common">Arabian coffee</name>
    <dbReference type="NCBI Taxonomy" id="13443"/>
    <lineage>
        <taxon>Eukaryota</taxon>
        <taxon>Viridiplantae</taxon>
        <taxon>Streptophyta</taxon>
        <taxon>Embryophyta</taxon>
        <taxon>Tracheophyta</taxon>
        <taxon>Spermatophyta</taxon>
        <taxon>Magnoliopsida</taxon>
        <taxon>eudicotyledons</taxon>
        <taxon>Gunneridae</taxon>
        <taxon>Pentapetalae</taxon>
        <taxon>asterids</taxon>
        <taxon>lamiids</taxon>
        <taxon>Gentianales</taxon>
        <taxon>Rubiaceae</taxon>
        <taxon>Ixoroideae</taxon>
        <taxon>Gardenieae complex</taxon>
        <taxon>Bertiereae - Coffeeae clade</taxon>
        <taxon>Coffeeae</taxon>
        <taxon>Coffea</taxon>
    </lineage>
</organism>
<dbReference type="RefSeq" id="XP_071915191.1">
    <property type="nucleotide sequence ID" value="XM_072059090.1"/>
</dbReference>
<keyword evidence="2" id="KW-0812">Transmembrane</keyword>
<evidence type="ECO:0000313" key="4">
    <source>
        <dbReference type="RefSeq" id="XP_071915191.1"/>
    </source>
</evidence>
<dbReference type="GeneID" id="113700855"/>
<keyword evidence="2" id="KW-0472">Membrane</keyword>
<evidence type="ECO:0000256" key="1">
    <source>
        <dbReference type="SAM" id="MobiDB-lite"/>
    </source>
</evidence>
<feature type="transmembrane region" description="Helical" evidence="2">
    <location>
        <begin position="54"/>
        <end position="73"/>
    </location>
</feature>
<name>A0ABM4V6P2_COFAR</name>
<evidence type="ECO:0000313" key="3">
    <source>
        <dbReference type="Proteomes" id="UP001652660"/>
    </source>
</evidence>
<reference evidence="4" key="1">
    <citation type="submission" date="2025-08" db="UniProtKB">
        <authorList>
            <consortium name="RefSeq"/>
        </authorList>
    </citation>
    <scope>IDENTIFICATION</scope>
    <source>
        <tissue evidence="4">Leaves</tissue>
    </source>
</reference>
<keyword evidence="3" id="KW-1185">Reference proteome</keyword>
<keyword evidence="2" id="KW-1133">Transmembrane helix</keyword>
<gene>
    <name evidence="4" type="primary">LOC113700855</name>
</gene>
<sequence length="117" mass="12983">MKKERDAEEEGERYDKLNKNHDKESDEGCGEDEGGAEREREVFNMEFSSVRGCLGQGVVLNVLIVILVLGLTIKIMKGTLVLQKIFHLEQISLIYSLFLLSPRCNNSGGLDGATGTH</sequence>
<proteinExistence type="predicted"/>
<evidence type="ECO:0000256" key="2">
    <source>
        <dbReference type="SAM" id="Phobius"/>
    </source>
</evidence>
<dbReference type="Proteomes" id="UP001652660">
    <property type="component" value="Chromosome 7e"/>
</dbReference>